<evidence type="ECO:0000256" key="5">
    <source>
        <dbReference type="ARBA" id="ARBA00011245"/>
    </source>
</evidence>
<feature type="binding site" evidence="14">
    <location>
        <position position="291"/>
    </location>
    <ligand>
        <name>beta-D-galactose</name>
        <dbReference type="ChEBI" id="CHEBI:27667"/>
    </ligand>
</feature>
<evidence type="ECO:0000256" key="15">
    <source>
        <dbReference type="PIRSR" id="PIRSR005096-3"/>
    </source>
</evidence>
<dbReference type="PANTHER" id="PTHR10091:SF0">
    <property type="entry name" value="GALACTOSE MUTAROTASE"/>
    <property type="match status" value="1"/>
</dbReference>
<evidence type="ECO:0000256" key="13">
    <source>
        <dbReference type="PIRSR" id="PIRSR005096-1"/>
    </source>
</evidence>
<accession>A0A6H9YPK8</accession>
<evidence type="ECO:0000256" key="9">
    <source>
        <dbReference type="ARBA" id="ARBA00022553"/>
    </source>
</evidence>
<dbReference type="GO" id="GO:0033499">
    <property type="term" value="P:galactose catabolic process via UDP-galactose, Leloir pathway"/>
    <property type="evidence" value="ECO:0007669"/>
    <property type="project" value="TreeGrafter"/>
</dbReference>
<dbReference type="InterPro" id="IPR011013">
    <property type="entry name" value="Gal_mutarotase_sf_dom"/>
</dbReference>
<feature type="active site" description="Proton donor" evidence="13">
    <location>
        <position position="219"/>
    </location>
</feature>
<keyword evidence="18" id="KW-1185">Reference proteome</keyword>
<dbReference type="InterPro" id="IPR018052">
    <property type="entry name" value="Ald1_epimerase_CS"/>
</dbReference>
<evidence type="ECO:0000256" key="16">
    <source>
        <dbReference type="SAM" id="SignalP"/>
    </source>
</evidence>
<reference evidence="17 18" key="1">
    <citation type="submission" date="2019-09" db="EMBL/GenBank/DDBJ databases">
        <title>Actinomadura physcomitrii sp. nov., a novel actinomycete isolated from moss [Physcomitrium sphaericum (Ludw) Fuernr].</title>
        <authorList>
            <person name="Zhuang X."/>
            <person name="Liu C."/>
        </authorList>
    </citation>
    <scope>NUCLEOTIDE SEQUENCE [LARGE SCALE GENOMIC DNA]</scope>
    <source>
        <strain evidence="17 18">HMC1</strain>
    </source>
</reference>
<dbReference type="InterPro" id="IPR014718">
    <property type="entry name" value="GH-type_carb-bd"/>
</dbReference>
<keyword evidence="10 12" id="KW-0413">Isomerase</keyword>
<evidence type="ECO:0000256" key="14">
    <source>
        <dbReference type="PIRSR" id="PIRSR005096-2"/>
    </source>
</evidence>
<dbReference type="FunFam" id="2.70.98.10:FF:000003">
    <property type="entry name" value="Aldose 1-epimerase"/>
    <property type="match status" value="1"/>
</dbReference>
<comment type="catalytic activity">
    <reaction evidence="1 12">
        <text>alpha-D-glucose = beta-D-glucose</text>
        <dbReference type="Rhea" id="RHEA:10264"/>
        <dbReference type="ChEBI" id="CHEBI:15903"/>
        <dbReference type="ChEBI" id="CHEBI:17925"/>
        <dbReference type="EC" id="5.1.3.3"/>
    </reaction>
</comment>
<dbReference type="EC" id="5.1.3.3" evidence="6 12"/>
<gene>
    <name evidence="17" type="ORF">F8566_12865</name>
</gene>
<dbReference type="UniPathway" id="UPA00242"/>
<dbReference type="Proteomes" id="UP000468735">
    <property type="component" value="Unassembled WGS sequence"/>
</dbReference>
<comment type="caution">
    <text evidence="17">The sequence shown here is derived from an EMBL/GenBank/DDBJ whole genome shotgun (WGS) entry which is preliminary data.</text>
</comment>
<organism evidence="17 18">
    <name type="scientific">Actinomadura rudentiformis</name>
    <dbReference type="NCBI Taxonomy" id="359158"/>
    <lineage>
        <taxon>Bacteria</taxon>
        <taxon>Bacillati</taxon>
        <taxon>Actinomycetota</taxon>
        <taxon>Actinomycetes</taxon>
        <taxon>Streptosporangiales</taxon>
        <taxon>Thermomonosporaceae</taxon>
        <taxon>Actinomadura</taxon>
    </lineage>
</organism>
<evidence type="ECO:0000256" key="12">
    <source>
        <dbReference type="PIRNR" id="PIRNR005096"/>
    </source>
</evidence>
<evidence type="ECO:0000256" key="11">
    <source>
        <dbReference type="ARBA" id="ARBA00023277"/>
    </source>
</evidence>
<dbReference type="PROSITE" id="PS00545">
    <property type="entry name" value="ALDOSE_1_EPIMERASE"/>
    <property type="match status" value="1"/>
</dbReference>
<dbReference type="PANTHER" id="PTHR10091">
    <property type="entry name" value="ALDOSE-1-EPIMERASE"/>
    <property type="match status" value="1"/>
</dbReference>
<evidence type="ECO:0000256" key="10">
    <source>
        <dbReference type="ARBA" id="ARBA00023235"/>
    </source>
</evidence>
<proteinExistence type="inferred from homology"/>
<feature type="chain" id="PRO_5026213699" description="Aldose 1-epimerase" evidence="16">
    <location>
        <begin position="30"/>
        <end position="386"/>
    </location>
</feature>
<protein>
    <recommendedName>
        <fullName evidence="7 12">Aldose 1-epimerase</fullName>
        <ecNumber evidence="6 12">5.1.3.3</ecNumber>
    </recommendedName>
</protein>
<dbReference type="InterPro" id="IPR047215">
    <property type="entry name" value="Galactose_mutarotase-like"/>
</dbReference>
<dbReference type="GO" id="GO:0004034">
    <property type="term" value="F:aldose 1-epimerase activity"/>
    <property type="evidence" value="ECO:0007669"/>
    <property type="project" value="UniProtKB-EC"/>
</dbReference>
<dbReference type="RefSeq" id="WP_151560412.1">
    <property type="nucleotide sequence ID" value="NZ_WBMT01000005.1"/>
</dbReference>
<dbReference type="Gene3D" id="2.70.98.10">
    <property type="match status" value="1"/>
</dbReference>
<dbReference type="NCBIfam" id="NF008277">
    <property type="entry name" value="PRK11055.1"/>
    <property type="match status" value="1"/>
</dbReference>
<feature type="active site" description="Proton acceptor" evidence="13">
    <location>
        <position position="351"/>
    </location>
</feature>
<dbReference type="AlphaFoldDB" id="A0A6H9YPK8"/>
<dbReference type="GO" id="GO:0030246">
    <property type="term" value="F:carbohydrate binding"/>
    <property type="evidence" value="ECO:0007669"/>
    <property type="project" value="InterPro"/>
</dbReference>
<keyword evidence="9" id="KW-0597">Phosphoprotein</keyword>
<dbReference type="SUPFAM" id="SSF74650">
    <property type="entry name" value="Galactose mutarotase-like"/>
    <property type="match status" value="1"/>
</dbReference>
<dbReference type="CDD" id="cd09019">
    <property type="entry name" value="galactose_mutarotase_like"/>
    <property type="match status" value="1"/>
</dbReference>
<dbReference type="PIRSF" id="PIRSF005096">
    <property type="entry name" value="GALM"/>
    <property type="match status" value="1"/>
</dbReference>
<dbReference type="InterPro" id="IPR008183">
    <property type="entry name" value="Aldose_1/G6P_1-epimerase"/>
</dbReference>
<evidence type="ECO:0000256" key="7">
    <source>
        <dbReference type="ARBA" id="ARBA00014165"/>
    </source>
</evidence>
<evidence type="ECO:0000256" key="3">
    <source>
        <dbReference type="ARBA" id="ARBA00005028"/>
    </source>
</evidence>
<evidence type="ECO:0000313" key="18">
    <source>
        <dbReference type="Proteomes" id="UP000468735"/>
    </source>
</evidence>
<evidence type="ECO:0000256" key="4">
    <source>
        <dbReference type="ARBA" id="ARBA00006206"/>
    </source>
</evidence>
<feature type="signal peptide" evidence="16">
    <location>
        <begin position="1"/>
        <end position="29"/>
    </location>
</feature>
<comment type="subcellular location">
    <subcellularLocation>
        <location evidence="2">Cytoplasm</location>
    </subcellularLocation>
</comment>
<evidence type="ECO:0000256" key="8">
    <source>
        <dbReference type="ARBA" id="ARBA00022490"/>
    </source>
</evidence>
<feature type="binding site" evidence="15">
    <location>
        <begin position="119"/>
        <end position="120"/>
    </location>
    <ligand>
        <name>beta-D-galactose</name>
        <dbReference type="ChEBI" id="CHEBI:27667"/>
    </ligand>
</feature>
<dbReference type="GO" id="GO:0005737">
    <property type="term" value="C:cytoplasm"/>
    <property type="evidence" value="ECO:0007669"/>
    <property type="project" value="UniProtKB-SubCell"/>
</dbReference>
<dbReference type="EMBL" id="WBMT01000005">
    <property type="protein sequence ID" value="KAB2349643.1"/>
    <property type="molecule type" value="Genomic_DNA"/>
</dbReference>
<dbReference type="InterPro" id="IPR015443">
    <property type="entry name" value="Aldose_1-epimerase"/>
</dbReference>
<dbReference type="GO" id="GO:0006006">
    <property type="term" value="P:glucose metabolic process"/>
    <property type="evidence" value="ECO:0007669"/>
    <property type="project" value="TreeGrafter"/>
</dbReference>
<feature type="binding site" evidence="15">
    <location>
        <begin position="219"/>
        <end position="221"/>
    </location>
    <ligand>
        <name>beta-D-galactose</name>
        <dbReference type="ChEBI" id="CHEBI:27667"/>
    </ligand>
</feature>
<comment type="subunit">
    <text evidence="5">Monomer.</text>
</comment>
<dbReference type="Pfam" id="PF01263">
    <property type="entry name" value="Aldose_epim"/>
    <property type="match status" value="1"/>
</dbReference>
<name>A0A6H9YPK8_9ACTN</name>
<keyword evidence="11 12" id="KW-0119">Carbohydrate metabolism</keyword>
<evidence type="ECO:0000313" key="17">
    <source>
        <dbReference type="EMBL" id="KAB2349643.1"/>
    </source>
</evidence>
<comment type="pathway">
    <text evidence="3 12">Carbohydrate metabolism; hexose metabolism.</text>
</comment>
<dbReference type="OrthoDB" id="9779408at2"/>
<evidence type="ECO:0000256" key="1">
    <source>
        <dbReference type="ARBA" id="ARBA00001614"/>
    </source>
</evidence>
<keyword evidence="8" id="KW-0963">Cytoplasm</keyword>
<evidence type="ECO:0000256" key="6">
    <source>
        <dbReference type="ARBA" id="ARBA00013185"/>
    </source>
</evidence>
<sequence length="386" mass="41654">MKLTRPVATSAAVLTATALVPAAAVSAAAAPSAAPKISKEAFGALPSGTKIERYTLSNGRGMRVRILTYGGIVQSLDVPDRRGRSGNVALGFKSLAGYLSEAYATENPYFGAIIGRFGNRIGKASFTLDGKTYKVPANDGVNSLHGGNNGFDKRVWKAQPIKKGREVSLRLTRVSPDGEEGYPGNLTTAVTYTLTPRNELRIGYKATTDKPTVVNLTNHTYFNLAGEGSGGVYDHSMRINAKRYTPVDTGLIPTGKLAPVAGTPLDFTKPHKIGQRIRSNHPQMVRGRGYDHNWVLNGRHAARVTEPRSGRIMDVLTTEPGLQFYSGNFLTGRLVGTSGRAYRQGDGFCLETQHFPDSPNKPNFPSTTLRPGKTYNTTTTYAFSAR</sequence>
<keyword evidence="16" id="KW-0732">Signal</keyword>
<evidence type="ECO:0000256" key="2">
    <source>
        <dbReference type="ARBA" id="ARBA00004496"/>
    </source>
</evidence>
<comment type="similarity">
    <text evidence="4 12">Belongs to the aldose epimerase family.</text>
</comment>